<evidence type="ECO:0000313" key="9">
    <source>
        <dbReference type="Proteomes" id="UP000520011"/>
    </source>
</evidence>
<evidence type="ECO:0000256" key="1">
    <source>
        <dbReference type="ARBA" id="ARBA00003444"/>
    </source>
</evidence>
<sequence>MNWPSHGANPYKLYKSLDLPFPDVWIDFSVNTNPYSLPLSLWPTQADFCRWATEYPDPDASELINYLSRTERLSSEQLLIGSGASQCIDLLARLFSGKRVGIFEPTFSEYRRACEANRCTIVSIVSDEQRDWAYDQQQLLELVEQVDVLFLCHPNNPTGTVMKKEQLYSLLEAAEQAGTFVVIDEAFYHFWNGAYTALEWISSFSRLIVIRSLTKMYHLAGVRIGYIAANEAVVQKLKAFQPPWSVGQVAQKLALHFLPMNEFVVHARWMIDHERKRITAVLQKAGYYVSPSVVNFYLLRAPHQSAEKLLYDLLREGLIPRHTKNFRGLDGHYLRLAVKTKGENDQLLSFLTRWLS</sequence>
<dbReference type="AlphaFoldDB" id="A0A7W8IMV5"/>
<feature type="domain" description="Aminotransferase class I/classII large" evidence="7">
    <location>
        <begin position="25"/>
        <end position="349"/>
    </location>
</feature>
<dbReference type="PANTHER" id="PTHR42885">
    <property type="entry name" value="HISTIDINOL-PHOSPHATE AMINOTRANSFERASE-RELATED"/>
    <property type="match status" value="1"/>
</dbReference>
<dbReference type="SUPFAM" id="SSF53383">
    <property type="entry name" value="PLP-dependent transferases"/>
    <property type="match status" value="1"/>
</dbReference>
<dbReference type="EMBL" id="JACHEP010000001">
    <property type="protein sequence ID" value="MBB5323465.1"/>
    <property type="molecule type" value="Genomic_DNA"/>
</dbReference>
<comment type="catalytic activity">
    <reaction evidence="6">
        <text>O-phospho-L-threonine + H(+) = (R)-1-aminopropan-2-yl phosphate + CO2</text>
        <dbReference type="Rhea" id="RHEA:11492"/>
        <dbReference type="ChEBI" id="CHEBI:15378"/>
        <dbReference type="ChEBI" id="CHEBI:16526"/>
        <dbReference type="ChEBI" id="CHEBI:58563"/>
        <dbReference type="ChEBI" id="CHEBI:58675"/>
        <dbReference type="EC" id="4.1.1.81"/>
    </reaction>
</comment>
<dbReference type="Pfam" id="PF00155">
    <property type="entry name" value="Aminotran_1_2"/>
    <property type="match status" value="1"/>
</dbReference>
<dbReference type="Gene3D" id="3.90.1150.10">
    <property type="entry name" value="Aspartate Aminotransferase, domain 1"/>
    <property type="match status" value="1"/>
</dbReference>
<dbReference type="InterPro" id="IPR015422">
    <property type="entry name" value="PyrdxlP-dep_Trfase_small"/>
</dbReference>
<evidence type="ECO:0000256" key="3">
    <source>
        <dbReference type="ARBA" id="ARBA00012285"/>
    </source>
</evidence>
<dbReference type="NCBIfam" id="TIGR01140">
    <property type="entry name" value="L_thr_O3P_dcar"/>
    <property type="match status" value="1"/>
</dbReference>
<dbReference type="Proteomes" id="UP000520011">
    <property type="component" value="Unassembled WGS sequence"/>
</dbReference>
<dbReference type="GO" id="GO:0048472">
    <property type="term" value="F:threonine-phosphate decarboxylase activity"/>
    <property type="evidence" value="ECO:0007669"/>
    <property type="project" value="UniProtKB-EC"/>
</dbReference>
<accession>A0A7W8IMV5</accession>
<evidence type="ECO:0000313" key="8">
    <source>
        <dbReference type="EMBL" id="MBB5323465.1"/>
    </source>
</evidence>
<evidence type="ECO:0000256" key="6">
    <source>
        <dbReference type="ARBA" id="ARBA00048531"/>
    </source>
</evidence>
<dbReference type="RefSeq" id="WP_183251200.1">
    <property type="nucleotide sequence ID" value="NZ_JACHEP010000001.1"/>
</dbReference>
<dbReference type="GO" id="GO:0009236">
    <property type="term" value="P:cobalamin biosynthetic process"/>
    <property type="evidence" value="ECO:0007669"/>
    <property type="project" value="UniProtKB-UniPathway"/>
</dbReference>
<gene>
    <name evidence="8" type="ORF">HNQ34_000542</name>
</gene>
<keyword evidence="9" id="KW-1185">Reference proteome</keyword>
<comment type="caution">
    <text evidence="8">The sequence shown here is derived from an EMBL/GenBank/DDBJ whole genome shotgun (WGS) entry which is preliminary data.</text>
</comment>
<evidence type="ECO:0000259" key="7">
    <source>
        <dbReference type="Pfam" id="PF00155"/>
    </source>
</evidence>
<keyword evidence="8" id="KW-0456">Lyase</keyword>
<evidence type="ECO:0000256" key="5">
    <source>
        <dbReference type="ARBA" id="ARBA00029996"/>
    </source>
</evidence>
<evidence type="ECO:0000256" key="2">
    <source>
        <dbReference type="ARBA" id="ARBA00004953"/>
    </source>
</evidence>
<proteinExistence type="predicted"/>
<reference evidence="8 9" key="1">
    <citation type="submission" date="2020-08" db="EMBL/GenBank/DDBJ databases">
        <title>Genomic Encyclopedia of Type Strains, Phase IV (KMG-IV): sequencing the most valuable type-strain genomes for metagenomic binning, comparative biology and taxonomic classification.</title>
        <authorList>
            <person name="Goeker M."/>
        </authorList>
    </citation>
    <scope>NUCLEOTIDE SEQUENCE [LARGE SCALE GENOMIC DNA]</scope>
    <source>
        <strain evidence="8 9">DSM 16325</strain>
    </source>
</reference>
<protein>
    <recommendedName>
        <fullName evidence="3">threonine-phosphate decarboxylase</fullName>
        <ecNumber evidence="3">4.1.1.81</ecNumber>
    </recommendedName>
    <alternativeName>
        <fullName evidence="5">L-threonine-O-3-phosphate decarboxylase</fullName>
    </alternativeName>
</protein>
<dbReference type="UniPathway" id="UPA00148"/>
<comment type="pathway">
    <text evidence="2">Cofactor biosynthesis; adenosylcobalamin biosynthesis.</text>
</comment>
<dbReference type="InterPro" id="IPR004839">
    <property type="entry name" value="Aminotransferase_I/II_large"/>
</dbReference>
<dbReference type="Gene3D" id="3.40.640.10">
    <property type="entry name" value="Type I PLP-dependent aspartate aminotransferase-like (Major domain)"/>
    <property type="match status" value="1"/>
</dbReference>
<dbReference type="InterPro" id="IPR015424">
    <property type="entry name" value="PyrdxlP-dep_Trfase"/>
</dbReference>
<name>A0A7W8IMV5_9BACL</name>
<dbReference type="InterPro" id="IPR005860">
    <property type="entry name" value="CobD"/>
</dbReference>
<dbReference type="GO" id="GO:0030170">
    <property type="term" value="F:pyridoxal phosphate binding"/>
    <property type="evidence" value="ECO:0007669"/>
    <property type="project" value="InterPro"/>
</dbReference>
<dbReference type="CDD" id="cd00609">
    <property type="entry name" value="AAT_like"/>
    <property type="match status" value="1"/>
</dbReference>
<comment type="function">
    <text evidence="1">Decarboxylates L-threonine-O-3-phosphate to yield (R)-1-amino-2-propanol O-2-phosphate, the precursor for the linkage between the nucleotide loop and the corrin ring in cobalamin.</text>
</comment>
<dbReference type="EC" id="4.1.1.81" evidence="3"/>
<keyword evidence="4" id="KW-0169">Cobalamin biosynthesis</keyword>
<evidence type="ECO:0000256" key="4">
    <source>
        <dbReference type="ARBA" id="ARBA00022573"/>
    </source>
</evidence>
<organism evidence="8 9">
    <name type="scientific">Anoxybacteroides tepidamans</name>
    <dbReference type="NCBI Taxonomy" id="265948"/>
    <lineage>
        <taxon>Bacteria</taxon>
        <taxon>Bacillati</taxon>
        <taxon>Bacillota</taxon>
        <taxon>Bacilli</taxon>
        <taxon>Bacillales</taxon>
        <taxon>Anoxybacillaceae</taxon>
        <taxon>Anoxybacteroides</taxon>
    </lineage>
</organism>
<dbReference type="InterPro" id="IPR015421">
    <property type="entry name" value="PyrdxlP-dep_Trfase_major"/>
</dbReference>